<dbReference type="Pfam" id="PF12796">
    <property type="entry name" value="Ank_2"/>
    <property type="match status" value="1"/>
</dbReference>
<sequence length="203" mass="22648">MAALSRIHASKLLHLPTEIIQLIMDYLWPDETIELLIVVPKLADLTAAAKLRYQDRWINTILHRAVNKNAEATVKPIARRCAQDQVATCQGYTPLHLAISGGRIKITRMLVNADFDLSAKDLGGRTPLHWAWSESRRDSNFADIVQLMLAKGADPSVVAKFKENLLHVILEDNLKHNLTILQMVIDVGVGVNTLDSVGFSPLW</sequence>
<evidence type="ECO:0000256" key="1">
    <source>
        <dbReference type="ARBA" id="ARBA00022737"/>
    </source>
</evidence>
<organism evidence="5 6">
    <name type="scientific">Aspergillus udagawae</name>
    <dbReference type="NCBI Taxonomy" id="91492"/>
    <lineage>
        <taxon>Eukaryota</taxon>
        <taxon>Fungi</taxon>
        <taxon>Dikarya</taxon>
        <taxon>Ascomycota</taxon>
        <taxon>Pezizomycotina</taxon>
        <taxon>Eurotiomycetes</taxon>
        <taxon>Eurotiomycetidae</taxon>
        <taxon>Eurotiales</taxon>
        <taxon>Aspergillaceae</taxon>
        <taxon>Aspergillus</taxon>
        <taxon>Aspergillus subgen. Fumigati</taxon>
    </lineage>
</organism>
<evidence type="ECO:0000259" key="4">
    <source>
        <dbReference type="PROSITE" id="PS50181"/>
    </source>
</evidence>
<dbReference type="PROSITE" id="PS50181">
    <property type="entry name" value="FBOX"/>
    <property type="match status" value="1"/>
</dbReference>
<gene>
    <name evidence="5" type="ORF">IFM46972_11076</name>
</gene>
<dbReference type="InterPro" id="IPR001810">
    <property type="entry name" value="F-box_dom"/>
</dbReference>
<evidence type="ECO:0000256" key="3">
    <source>
        <dbReference type="PROSITE-ProRule" id="PRU00023"/>
    </source>
</evidence>
<dbReference type="PROSITE" id="PS50088">
    <property type="entry name" value="ANK_REPEAT"/>
    <property type="match status" value="2"/>
</dbReference>
<dbReference type="PANTHER" id="PTHR24198:SF165">
    <property type="entry name" value="ANKYRIN REPEAT-CONTAINING PROTEIN-RELATED"/>
    <property type="match status" value="1"/>
</dbReference>
<dbReference type="PRINTS" id="PR01415">
    <property type="entry name" value="ANKYRIN"/>
</dbReference>
<feature type="repeat" description="ANK" evidence="3">
    <location>
        <begin position="123"/>
        <end position="160"/>
    </location>
</feature>
<evidence type="ECO:0000256" key="2">
    <source>
        <dbReference type="ARBA" id="ARBA00023043"/>
    </source>
</evidence>
<dbReference type="Proteomes" id="UP000465221">
    <property type="component" value="Unassembled WGS sequence"/>
</dbReference>
<proteinExistence type="predicted"/>
<dbReference type="InterPro" id="IPR002110">
    <property type="entry name" value="Ankyrin_rpt"/>
</dbReference>
<dbReference type="InterPro" id="IPR036770">
    <property type="entry name" value="Ankyrin_rpt-contain_sf"/>
</dbReference>
<comment type="caution">
    <text evidence="5">The sequence shown here is derived from an EMBL/GenBank/DDBJ whole genome shotgun (WGS) entry which is preliminary data.</text>
</comment>
<dbReference type="Gene3D" id="1.25.40.20">
    <property type="entry name" value="Ankyrin repeat-containing domain"/>
    <property type="match status" value="1"/>
</dbReference>
<dbReference type="PANTHER" id="PTHR24198">
    <property type="entry name" value="ANKYRIN REPEAT AND PROTEIN KINASE DOMAIN-CONTAINING PROTEIN"/>
    <property type="match status" value="1"/>
</dbReference>
<dbReference type="AlphaFoldDB" id="A0A8H3SF85"/>
<accession>A0A8H3SF85</accession>
<protein>
    <submittedName>
        <fullName evidence="5">Isoform Er16 of ankyrin-1</fullName>
    </submittedName>
</protein>
<evidence type="ECO:0000313" key="6">
    <source>
        <dbReference type="Proteomes" id="UP000465221"/>
    </source>
</evidence>
<reference evidence="5 6" key="1">
    <citation type="submission" date="2020-01" db="EMBL/GenBank/DDBJ databases">
        <title>Draft genome sequence of Aspergillus udagawae IFM 46972.</title>
        <authorList>
            <person name="Takahashi H."/>
            <person name="Yaguchi T."/>
        </authorList>
    </citation>
    <scope>NUCLEOTIDE SEQUENCE [LARGE SCALE GENOMIC DNA]</scope>
    <source>
        <strain evidence="5 6">IFM 46972</strain>
    </source>
</reference>
<dbReference type="SUPFAM" id="SSF48403">
    <property type="entry name" value="Ankyrin repeat"/>
    <property type="match status" value="1"/>
</dbReference>
<keyword evidence="1" id="KW-0677">Repeat</keyword>
<dbReference type="SMART" id="SM00248">
    <property type="entry name" value="ANK"/>
    <property type="match status" value="3"/>
</dbReference>
<dbReference type="PROSITE" id="PS50297">
    <property type="entry name" value="ANK_REP_REGION"/>
    <property type="match status" value="2"/>
</dbReference>
<name>A0A8H3SF85_9EURO</name>
<feature type="domain" description="F-box" evidence="4">
    <location>
        <begin position="9"/>
        <end position="56"/>
    </location>
</feature>
<feature type="repeat" description="ANK" evidence="3">
    <location>
        <begin position="90"/>
        <end position="122"/>
    </location>
</feature>
<evidence type="ECO:0000313" key="5">
    <source>
        <dbReference type="EMBL" id="GFF58350.1"/>
    </source>
</evidence>
<keyword evidence="2 3" id="KW-0040">ANK repeat</keyword>
<dbReference type="EMBL" id="BLKC01000172">
    <property type="protein sequence ID" value="GFF58350.1"/>
    <property type="molecule type" value="Genomic_DNA"/>
</dbReference>